<dbReference type="InterPro" id="IPR050890">
    <property type="entry name" value="PTS_EIIA_component"/>
</dbReference>
<dbReference type="PROSITE" id="PS51098">
    <property type="entry name" value="PTS_EIIB_TYPE_1"/>
    <property type="match status" value="1"/>
</dbReference>
<dbReference type="InterPro" id="IPR011055">
    <property type="entry name" value="Dup_hybrid_motif"/>
</dbReference>
<dbReference type="EC" id="2.7.1.69" evidence="14"/>
<evidence type="ECO:0000313" key="14">
    <source>
        <dbReference type="EMBL" id="VEU76183.1"/>
    </source>
</evidence>
<protein>
    <submittedName>
        <fullName evidence="14">PTS system, glucose/glucosamine/beta-glucoside-specific, IICBA component</fullName>
        <ecNumber evidence="14">2.7.1.69</ecNumber>
    </submittedName>
</protein>
<dbReference type="Gene3D" id="3.30.1360.60">
    <property type="entry name" value="Glucose permease domain IIB"/>
    <property type="match status" value="1"/>
</dbReference>
<evidence type="ECO:0000256" key="1">
    <source>
        <dbReference type="ARBA" id="ARBA00004496"/>
    </source>
</evidence>
<name>A0A449B6F2_9BACT</name>
<keyword evidence="3" id="KW-1003">Cell membrane</keyword>
<evidence type="ECO:0000313" key="15">
    <source>
        <dbReference type="Proteomes" id="UP000289497"/>
    </source>
</evidence>
<dbReference type="InterPro" id="IPR018113">
    <property type="entry name" value="PTrfase_EIIB_Cys"/>
</dbReference>
<dbReference type="GO" id="GO:0009401">
    <property type="term" value="P:phosphoenolpyruvate-dependent sugar phosphotransferase system"/>
    <property type="evidence" value="ECO:0007669"/>
    <property type="project" value="UniProtKB-KW"/>
</dbReference>
<dbReference type="GO" id="GO:0016301">
    <property type="term" value="F:kinase activity"/>
    <property type="evidence" value="ECO:0007669"/>
    <property type="project" value="UniProtKB-KW"/>
</dbReference>
<dbReference type="GO" id="GO:0005737">
    <property type="term" value="C:cytoplasm"/>
    <property type="evidence" value="ECO:0007669"/>
    <property type="project" value="UniProtKB-SubCell"/>
</dbReference>
<dbReference type="InterPro" id="IPR001996">
    <property type="entry name" value="PTS_IIB_1"/>
</dbReference>
<keyword evidence="2" id="KW-0813">Transport</keyword>
<evidence type="ECO:0000256" key="2">
    <source>
        <dbReference type="ARBA" id="ARBA00022448"/>
    </source>
</evidence>
<dbReference type="KEGG" id="mcou:NCTC10179_00354"/>
<organism evidence="14 15">
    <name type="scientific">Mycoplasmopsis columboralis</name>
    <dbReference type="NCBI Taxonomy" id="171282"/>
    <lineage>
        <taxon>Bacteria</taxon>
        <taxon>Bacillati</taxon>
        <taxon>Mycoplasmatota</taxon>
        <taxon>Mycoplasmoidales</taxon>
        <taxon>Metamycoplasmataceae</taxon>
        <taxon>Mycoplasmopsis</taxon>
    </lineage>
</organism>
<accession>A0A449B6F2</accession>
<evidence type="ECO:0000256" key="7">
    <source>
        <dbReference type="ARBA" id="ARBA00022692"/>
    </source>
</evidence>
<comment type="subcellular location">
    <subcellularLocation>
        <location evidence="1">Cytoplasm</location>
    </subcellularLocation>
</comment>
<evidence type="ECO:0000256" key="5">
    <source>
        <dbReference type="ARBA" id="ARBA00022679"/>
    </source>
</evidence>
<dbReference type="SUPFAM" id="SSF51261">
    <property type="entry name" value="Duplicated hybrid motif"/>
    <property type="match status" value="1"/>
</dbReference>
<feature type="domain" description="PTS EIIA type-1" evidence="12">
    <location>
        <begin position="141"/>
        <end position="248"/>
    </location>
</feature>
<evidence type="ECO:0000259" key="13">
    <source>
        <dbReference type="PROSITE" id="PS51098"/>
    </source>
</evidence>
<keyword evidence="9" id="KW-1133">Transmembrane helix</keyword>
<dbReference type="SUPFAM" id="SSF55604">
    <property type="entry name" value="Glucose permease domain IIB"/>
    <property type="match status" value="1"/>
</dbReference>
<evidence type="ECO:0000256" key="6">
    <source>
        <dbReference type="ARBA" id="ARBA00022683"/>
    </source>
</evidence>
<evidence type="ECO:0000256" key="10">
    <source>
        <dbReference type="ARBA" id="ARBA00023136"/>
    </source>
</evidence>
<evidence type="ECO:0000256" key="3">
    <source>
        <dbReference type="ARBA" id="ARBA00022475"/>
    </source>
</evidence>
<dbReference type="InterPro" id="IPR036878">
    <property type="entry name" value="Glu_permease_IIB"/>
</dbReference>
<feature type="active site" description="Phosphocysteine intermediate; for EIIB activity" evidence="11">
    <location>
        <position position="34"/>
    </location>
</feature>
<dbReference type="Proteomes" id="UP000289497">
    <property type="component" value="Chromosome"/>
</dbReference>
<keyword evidence="6" id="KW-0598">Phosphotransferase system</keyword>
<dbReference type="Pfam" id="PF00367">
    <property type="entry name" value="PTS_EIIB"/>
    <property type="match status" value="1"/>
</dbReference>
<feature type="domain" description="PTS EIIB type-1" evidence="13">
    <location>
        <begin position="12"/>
        <end position="95"/>
    </location>
</feature>
<dbReference type="GO" id="GO:0008982">
    <property type="term" value="F:protein-N(PI)-phosphohistidine-sugar phosphotransferase activity"/>
    <property type="evidence" value="ECO:0007669"/>
    <property type="project" value="InterPro"/>
</dbReference>
<dbReference type="PANTHER" id="PTHR45008:SF1">
    <property type="entry name" value="PTS SYSTEM GLUCOSE-SPECIFIC EIIA COMPONENT"/>
    <property type="match status" value="1"/>
</dbReference>
<dbReference type="PANTHER" id="PTHR45008">
    <property type="entry name" value="PTS SYSTEM GLUCOSE-SPECIFIC EIIA COMPONENT"/>
    <property type="match status" value="1"/>
</dbReference>
<dbReference type="EMBL" id="LR215039">
    <property type="protein sequence ID" value="VEU76183.1"/>
    <property type="molecule type" value="Genomic_DNA"/>
</dbReference>
<dbReference type="Gene3D" id="2.70.70.10">
    <property type="entry name" value="Glucose Permease (Domain IIA)"/>
    <property type="match status" value="1"/>
</dbReference>
<keyword evidence="4" id="KW-0762">Sugar transport</keyword>
<proteinExistence type="predicted"/>
<reference evidence="14 15" key="1">
    <citation type="submission" date="2019-01" db="EMBL/GenBank/DDBJ databases">
        <authorList>
            <consortium name="Pathogen Informatics"/>
        </authorList>
    </citation>
    <scope>NUCLEOTIDE SEQUENCE [LARGE SCALE GENOMIC DNA]</scope>
    <source>
        <strain evidence="14 15">NCTC10179</strain>
    </source>
</reference>
<dbReference type="PROSITE" id="PS51093">
    <property type="entry name" value="PTS_EIIA_TYPE_1"/>
    <property type="match status" value="1"/>
</dbReference>
<evidence type="ECO:0000256" key="11">
    <source>
        <dbReference type="PROSITE-ProRule" id="PRU00421"/>
    </source>
</evidence>
<evidence type="ECO:0000256" key="8">
    <source>
        <dbReference type="ARBA" id="ARBA00022777"/>
    </source>
</evidence>
<evidence type="ECO:0000256" key="9">
    <source>
        <dbReference type="ARBA" id="ARBA00022989"/>
    </source>
</evidence>
<keyword evidence="8" id="KW-0418">Kinase</keyword>
<evidence type="ECO:0000256" key="4">
    <source>
        <dbReference type="ARBA" id="ARBA00022597"/>
    </source>
</evidence>
<keyword evidence="10" id="KW-0472">Membrane</keyword>
<dbReference type="InterPro" id="IPR001127">
    <property type="entry name" value="PTS_EIIA_1_perm"/>
</dbReference>
<dbReference type="RefSeq" id="WP_051616927.1">
    <property type="nucleotide sequence ID" value="NZ_LR215039.1"/>
</dbReference>
<keyword evidence="7" id="KW-0812">Transmembrane</keyword>
<gene>
    <name evidence="14" type="primary">ptsG_2</name>
    <name evidence="14" type="ORF">NCTC10179_00354</name>
</gene>
<keyword evidence="5 14" id="KW-0808">Transferase</keyword>
<sequence length="273" mass="30499">MSTQQSLSEINKEYAKKIVDAFGGINNITGFNNCISRLRYDVKNVTLVNVETLKNLGAADVFVYEDQKHVQAVFGIKAEGLNQEIKKHVAEWREAECNQDPLCVEEKHEEQLDAFDKKTLTEVQLIAPLNGEIKKLQELNDGILSEGLAGEGFVLEHQETSKVTLLAPFTGTLTMMPAFQNQMILKSPNGLEVLMVFGLDSYKINGIGFKSHLSLNKAVSKGDNLIDIDFEVLKKENLDTRIAFIVTSDSKLKNFKVSPKTVKMGETFMVIKK</sequence>
<dbReference type="Pfam" id="PF00358">
    <property type="entry name" value="PTS_EIIA_1"/>
    <property type="match status" value="1"/>
</dbReference>
<dbReference type="AlphaFoldDB" id="A0A449B6F2"/>
<keyword evidence="15" id="KW-1185">Reference proteome</keyword>
<dbReference type="OrthoDB" id="92465at2"/>
<evidence type="ECO:0000259" key="12">
    <source>
        <dbReference type="PROSITE" id="PS51093"/>
    </source>
</evidence>